<name>A0ABV6IEZ7_9BURK</name>
<feature type="transmembrane region" description="Helical" evidence="1">
    <location>
        <begin position="54"/>
        <end position="74"/>
    </location>
</feature>
<keyword evidence="1" id="KW-0472">Membrane</keyword>
<dbReference type="RefSeq" id="WP_390212682.1">
    <property type="nucleotide sequence ID" value="NZ_JBHLXJ010000013.1"/>
</dbReference>
<evidence type="ECO:0000256" key="1">
    <source>
        <dbReference type="SAM" id="Phobius"/>
    </source>
</evidence>
<evidence type="ECO:0008006" key="4">
    <source>
        <dbReference type="Google" id="ProtNLM"/>
    </source>
</evidence>
<feature type="transmembrane region" description="Helical" evidence="1">
    <location>
        <begin position="177"/>
        <end position="196"/>
    </location>
</feature>
<sequence>MNWAIGSIRPDLAWLVSLAMIIATIAFFGSYTLGTWKGILIDRRNVISLSRLQMTSWTVVITSALLTMTIWRIWSGTKNPLDLNVPPELWVLMGIATTSSVGASLVINAKASSQEPNEEQFSRTKNSLAAQGDDPSNIGNHGVILINKELAMARWTDMITGDETGNAAHLDLSKVQMLLFTIVSIVVYSLCVWNALHCISSTNPKTIDGLPLINQTILALIGISHSGYLTSKAVGSSELAK</sequence>
<evidence type="ECO:0000313" key="3">
    <source>
        <dbReference type="Proteomes" id="UP001589844"/>
    </source>
</evidence>
<protein>
    <recommendedName>
        <fullName evidence="4">DUF4239 domain-containing protein</fullName>
    </recommendedName>
</protein>
<organism evidence="2 3">
    <name type="scientific">Undibacterium danionis</name>
    <dbReference type="NCBI Taxonomy" id="1812100"/>
    <lineage>
        <taxon>Bacteria</taxon>
        <taxon>Pseudomonadati</taxon>
        <taxon>Pseudomonadota</taxon>
        <taxon>Betaproteobacteria</taxon>
        <taxon>Burkholderiales</taxon>
        <taxon>Oxalobacteraceae</taxon>
        <taxon>Undibacterium</taxon>
    </lineage>
</organism>
<feature type="transmembrane region" description="Helical" evidence="1">
    <location>
        <begin position="89"/>
        <end position="107"/>
    </location>
</feature>
<evidence type="ECO:0000313" key="2">
    <source>
        <dbReference type="EMBL" id="MFC0350409.1"/>
    </source>
</evidence>
<proteinExistence type="predicted"/>
<feature type="transmembrane region" description="Helical" evidence="1">
    <location>
        <begin position="12"/>
        <end position="33"/>
    </location>
</feature>
<comment type="caution">
    <text evidence="2">The sequence shown here is derived from an EMBL/GenBank/DDBJ whole genome shotgun (WGS) entry which is preliminary data.</text>
</comment>
<keyword evidence="3" id="KW-1185">Reference proteome</keyword>
<accession>A0ABV6IEZ7</accession>
<keyword evidence="1" id="KW-0812">Transmembrane</keyword>
<dbReference type="EMBL" id="JBHLXJ010000013">
    <property type="protein sequence ID" value="MFC0350409.1"/>
    <property type="molecule type" value="Genomic_DNA"/>
</dbReference>
<reference evidence="2 3" key="1">
    <citation type="submission" date="2024-09" db="EMBL/GenBank/DDBJ databases">
        <authorList>
            <person name="Sun Q."/>
            <person name="Mori K."/>
        </authorList>
    </citation>
    <scope>NUCLEOTIDE SEQUENCE [LARGE SCALE GENOMIC DNA]</scope>
    <source>
        <strain evidence="2 3">CCM 8677</strain>
    </source>
</reference>
<dbReference type="Proteomes" id="UP001589844">
    <property type="component" value="Unassembled WGS sequence"/>
</dbReference>
<gene>
    <name evidence="2" type="ORF">ACFFJH_11370</name>
</gene>
<keyword evidence="1" id="KW-1133">Transmembrane helix</keyword>